<comment type="similarity">
    <text evidence="3 6">Belongs to the MoeA family.</text>
</comment>
<dbReference type="CDD" id="cd00887">
    <property type="entry name" value="MoeA"/>
    <property type="match status" value="1"/>
</dbReference>
<evidence type="ECO:0000256" key="6">
    <source>
        <dbReference type="RuleBase" id="RU365090"/>
    </source>
</evidence>
<dbReference type="Gene3D" id="2.170.190.11">
    <property type="entry name" value="Molybdopterin biosynthesis moea protein, domain 3"/>
    <property type="match status" value="1"/>
</dbReference>
<dbReference type="InterPro" id="IPR005111">
    <property type="entry name" value="MoeA_C_domain_IV"/>
</dbReference>
<feature type="domain" description="MoaB/Mog" evidence="8">
    <location>
        <begin position="191"/>
        <end position="338"/>
    </location>
</feature>
<evidence type="ECO:0000256" key="7">
    <source>
        <dbReference type="SAM" id="MobiDB-lite"/>
    </source>
</evidence>
<dbReference type="NCBIfam" id="TIGR00177">
    <property type="entry name" value="molyb_syn"/>
    <property type="match status" value="1"/>
</dbReference>
<evidence type="ECO:0000256" key="1">
    <source>
        <dbReference type="ARBA" id="ARBA00002901"/>
    </source>
</evidence>
<dbReference type="Gene3D" id="3.90.105.10">
    <property type="entry name" value="Molybdopterin biosynthesis moea protein, domain 2"/>
    <property type="match status" value="1"/>
</dbReference>
<dbReference type="OrthoDB" id="9804758at2"/>
<proteinExistence type="inferred from homology"/>
<dbReference type="EMBL" id="MUYT01000014">
    <property type="protein sequence ID" value="OOS19723.1"/>
    <property type="molecule type" value="Genomic_DNA"/>
</dbReference>
<protein>
    <recommendedName>
        <fullName evidence="6">Molybdopterin molybdenumtransferase</fullName>
        <ecNumber evidence="6">2.10.1.1</ecNumber>
    </recommendedName>
</protein>
<feature type="region of interest" description="Disordered" evidence="7">
    <location>
        <begin position="124"/>
        <end position="150"/>
    </location>
</feature>
<name>A0A1T0CBM7_9GAMM</name>
<evidence type="ECO:0000313" key="9">
    <source>
        <dbReference type="EMBL" id="OOS19723.1"/>
    </source>
</evidence>
<dbReference type="SMART" id="SM00852">
    <property type="entry name" value="MoCF_biosynth"/>
    <property type="match status" value="1"/>
</dbReference>
<dbReference type="Pfam" id="PF03453">
    <property type="entry name" value="MoeA_N"/>
    <property type="match status" value="1"/>
</dbReference>
<dbReference type="PANTHER" id="PTHR10192:SF5">
    <property type="entry name" value="GEPHYRIN"/>
    <property type="match status" value="1"/>
</dbReference>
<dbReference type="SUPFAM" id="SSF63867">
    <property type="entry name" value="MoeA C-terminal domain-like"/>
    <property type="match status" value="1"/>
</dbReference>
<accession>A0A1T0CBM7</accession>
<comment type="function">
    <text evidence="1 6">Catalyzes the insertion of molybdate into adenylated molybdopterin with the concomitant release of AMP.</text>
</comment>
<dbReference type="InterPro" id="IPR036135">
    <property type="entry name" value="MoeA_linker/N_sf"/>
</dbReference>
<dbReference type="SUPFAM" id="SSF63882">
    <property type="entry name" value="MoeA N-terminal region -like"/>
    <property type="match status" value="1"/>
</dbReference>
<comment type="pathway">
    <text evidence="2 6">Cofactor biosynthesis; molybdopterin biosynthesis.</text>
</comment>
<comment type="cofactor">
    <cofactor evidence="6">
        <name>Mg(2+)</name>
        <dbReference type="ChEBI" id="CHEBI:18420"/>
    </cofactor>
</comment>
<comment type="caution">
    <text evidence="9">The sequence shown here is derived from an EMBL/GenBank/DDBJ whole genome shotgun (WGS) entry which is preliminary data.</text>
</comment>
<dbReference type="NCBIfam" id="NF045515">
    <property type="entry name" value="Glp_gephyrin"/>
    <property type="match status" value="1"/>
</dbReference>
<sequence>MITVKELKTAISKRCQDYLADYPLATRPTFHVPLLAGQNFVLAHDVVADFAVPRQNLSAMDGFALGKNSQLEQGSRLTIIGESCAGSAFEGEVLPNQAVRIFTGAIVPSDCDTVVMQENTDFNQHTDKSKAHSITLSKPANHGSNIRKQGEEVQKGETVLTAGKRLNTADISLLANLGVASVTVVKPLVVGILATGDELVTLGEPLTTLAQIYNANTPTLTTLLKNLPISIKDYGIIADDLAMTKQVVQQAISDCDVLISTAGVSVGDYDFLTQVVDELGKVNHYKVAMKPGKPFVFGEFVHQTDEHQQKQVLYFGLPGNPLSTVVGCLQFVRPAIWQLTGANADDLPKPLRLQAICQTDIDKKSGRQEFQRAFFEQTPSGEFVVTPFNHQDSHRVKQLSHANCLLVLTVERGDVAQGEMVEIQPFEWCFG</sequence>
<dbReference type="PROSITE" id="PS01079">
    <property type="entry name" value="MOCF_BIOSYNTHESIS_2"/>
    <property type="match status" value="1"/>
</dbReference>
<comment type="catalytic activity">
    <reaction evidence="5">
        <text>adenylyl-molybdopterin + molybdate = Mo-molybdopterin + AMP + H(+)</text>
        <dbReference type="Rhea" id="RHEA:35047"/>
        <dbReference type="ChEBI" id="CHEBI:15378"/>
        <dbReference type="ChEBI" id="CHEBI:36264"/>
        <dbReference type="ChEBI" id="CHEBI:62727"/>
        <dbReference type="ChEBI" id="CHEBI:71302"/>
        <dbReference type="ChEBI" id="CHEBI:456215"/>
        <dbReference type="EC" id="2.10.1.1"/>
    </reaction>
</comment>
<dbReference type="Proteomes" id="UP000191094">
    <property type="component" value="Unassembled WGS sequence"/>
</dbReference>
<keyword evidence="6 9" id="KW-0808">Transferase</keyword>
<evidence type="ECO:0000256" key="5">
    <source>
        <dbReference type="ARBA" id="ARBA00047317"/>
    </source>
</evidence>
<keyword evidence="6" id="KW-0460">Magnesium</keyword>
<dbReference type="GO" id="GO:0061599">
    <property type="term" value="F:molybdopterin molybdotransferase activity"/>
    <property type="evidence" value="ECO:0007669"/>
    <property type="project" value="UniProtKB-UniRule"/>
</dbReference>
<keyword evidence="10" id="KW-1185">Reference proteome</keyword>
<dbReference type="SUPFAM" id="SSF53218">
    <property type="entry name" value="Molybdenum cofactor biosynthesis proteins"/>
    <property type="match status" value="1"/>
</dbReference>
<evidence type="ECO:0000256" key="3">
    <source>
        <dbReference type="ARBA" id="ARBA00010763"/>
    </source>
</evidence>
<keyword evidence="6" id="KW-0479">Metal-binding</keyword>
<dbReference type="InterPro" id="IPR036688">
    <property type="entry name" value="MoeA_C_domain_IV_sf"/>
</dbReference>
<feature type="compositionally biased region" description="Polar residues" evidence="7">
    <location>
        <begin position="132"/>
        <end position="147"/>
    </location>
</feature>
<dbReference type="UniPathway" id="UPA00344"/>
<evidence type="ECO:0000256" key="4">
    <source>
        <dbReference type="ARBA" id="ARBA00023150"/>
    </source>
</evidence>
<organism evidence="9 10">
    <name type="scientific">Lwoffella lincolnii</name>
    <dbReference type="NCBI Taxonomy" id="90241"/>
    <lineage>
        <taxon>Bacteria</taxon>
        <taxon>Pseudomonadati</taxon>
        <taxon>Pseudomonadota</taxon>
        <taxon>Gammaproteobacteria</taxon>
        <taxon>Moraxellales</taxon>
        <taxon>Moraxellaceae</taxon>
        <taxon>Lwoffella</taxon>
    </lineage>
</organism>
<dbReference type="InterPro" id="IPR005110">
    <property type="entry name" value="MoeA_linker/N"/>
</dbReference>
<reference evidence="9 10" key="1">
    <citation type="submission" date="2017-02" db="EMBL/GenBank/DDBJ databases">
        <title>Draft genome sequence of Moraxella lincolnii CCUG 9405T type strain.</title>
        <authorList>
            <person name="Salva-Serra F."/>
            <person name="Engstrom-Jakobsson H."/>
            <person name="Thorell K."/>
            <person name="Jaen-Luchoro D."/>
            <person name="Gonzales-Siles L."/>
            <person name="Karlsson R."/>
            <person name="Yazdan S."/>
            <person name="Boulund F."/>
            <person name="Johnning A."/>
            <person name="Engstrand L."/>
            <person name="Kristiansson E."/>
            <person name="Moore E."/>
        </authorList>
    </citation>
    <scope>NUCLEOTIDE SEQUENCE [LARGE SCALE GENOMIC DNA]</scope>
    <source>
        <strain evidence="9 10">CCUG 9405</strain>
    </source>
</reference>
<dbReference type="AlphaFoldDB" id="A0A1T0CBM7"/>
<dbReference type="STRING" id="90241.B0682_08230"/>
<evidence type="ECO:0000256" key="2">
    <source>
        <dbReference type="ARBA" id="ARBA00005046"/>
    </source>
</evidence>
<dbReference type="InterPro" id="IPR036425">
    <property type="entry name" value="MoaB/Mog-like_dom_sf"/>
</dbReference>
<dbReference type="InterPro" id="IPR038987">
    <property type="entry name" value="MoeA-like"/>
</dbReference>
<evidence type="ECO:0000313" key="10">
    <source>
        <dbReference type="Proteomes" id="UP000191094"/>
    </source>
</evidence>
<dbReference type="Gene3D" id="3.40.980.10">
    <property type="entry name" value="MoaB/Mog-like domain"/>
    <property type="match status" value="1"/>
</dbReference>
<dbReference type="RefSeq" id="WP_078308173.1">
    <property type="nucleotide sequence ID" value="NZ_MUYT01000014.1"/>
</dbReference>
<dbReference type="GO" id="GO:0006777">
    <property type="term" value="P:Mo-molybdopterin cofactor biosynthetic process"/>
    <property type="evidence" value="ECO:0007669"/>
    <property type="project" value="UniProtKB-UniRule"/>
</dbReference>
<keyword evidence="6" id="KW-0500">Molybdenum</keyword>
<dbReference type="Pfam" id="PF03454">
    <property type="entry name" value="MoeA_C"/>
    <property type="match status" value="1"/>
</dbReference>
<evidence type="ECO:0000259" key="8">
    <source>
        <dbReference type="SMART" id="SM00852"/>
    </source>
</evidence>
<keyword evidence="4 6" id="KW-0501">Molybdenum cofactor biosynthesis</keyword>
<gene>
    <name evidence="9" type="ORF">B0682_08230</name>
</gene>
<dbReference type="GO" id="GO:0046872">
    <property type="term" value="F:metal ion binding"/>
    <property type="evidence" value="ECO:0007669"/>
    <property type="project" value="UniProtKB-UniRule"/>
</dbReference>
<dbReference type="PANTHER" id="PTHR10192">
    <property type="entry name" value="MOLYBDOPTERIN BIOSYNTHESIS PROTEIN"/>
    <property type="match status" value="1"/>
</dbReference>
<dbReference type="EC" id="2.10.1.1" evidence="6"/>
<dbReference type="GO" id="GO:0005829">
    <property type="term" value="C:cytosol"/>
    <property type="evidence" value="ECO:0007669"/>
    <property type="project" value="TreeGrafter"/>
</dbReference>
<dbReference type="InterPro" id="IPR008284">
    <property type="entry name" value="MoCF_biosynth_CS"/>
</dbReference>
<dbReference type="InterPro" id="IPR001453">
    <property type="entry name" value="MoaB/Mog_dom"/>
</dbReference>
<dbReference type="Gene3D" id="2.40.340.10">
    <property type="entry name" value="MoeA, C-terminal, domain IV"/>
    <property type="match status" value="1"/>
</dbReference>
<dbReference type="Pfam" id="PF00994">
    <property type="entry name" value="MoCF_biosynth"/>
    <property type="match status" value="1"/>
</dbReference>